<dbReference type="CDD" id="cd20379">
    <property type="entry name" value="Tudor_dTUD-like"/>
    <property type="match status" value="2"/>
</dbReference>
<feature type="region of interest" description="Disordered" evidence="5">
    <location>
        <begin position="1"/>
        <end position="32"/>
    </location>
</feature>
<dbReference type="SMART" id="SM00184">
    <property type="entry name" value="RING"/>
    <property type="match status" value="1"/>
</dbReference>
<feature type="compositionally biased region" description="Basic and acidic residues" evidence="5">
    <location>
        <begin position="75"/>
        <end position="97"/>
    </location>
</feature>
<sequence length="1803" mass="206263">MSRERHHKSKMPNRKNRNPSHSVNRPYYSNDYDLGMQSLPSFYDYPSTSGDFTRPPPPSMMYQNQNMMGCPNRDYSYRDNRKEFFPHDNRQLREQAPRDPVSYHNQRQPPRPSVRGRDRNYQLGFQEAPRPTKQERRSSNRSNSSTSNDLSSITDTDSRLYLCPGCSKSFEFISRANQLVGRVPLVLNCKHTTCQECVHRMALDDKIVCPQCHNPSVLADRRMIEDLQEVFPVNSCTLGIFVVSRCKGIQQRGAPIGMVPVEQQMALKEIVAPNTQICAFYSCTKPAKLRCKDCNDVYCAECSVTIHKSGKSLWGHEQHPLEVSSDLNVSLEKCEEHGMDVEFFCKDCKQGACCYCFLEKHEGHEKDNLAKLSEEEMKKFLNYRHNMEAILKQLMISERRIKDLYNYNAVTAEKKICSYFINLHAKISAIENNLRKEVRNFQDISNSSKKLDTIHSNLAASIEQVKQLMIAGDQSDFRKVNLKMLLGKIEEVQTVPCYLTNMDNKGLDPIRFEVDPILEKLDDLFKVAKNEIFECSLASMEQLPSDYKKDPAEFQYEADIENCISSIHKSAKSIVHNKNKNIDLGGKLPGKTFNDKNEKLETESVEVTHIESLECFYIQFKKNHFRFFQLEKDINNYAQMAGPVDHPELHHLYLVLYTTKKEKRWCRGRLIEFKNGEKEPLYEIFFIDFGSTQTVNISKLREMTPNLELIKPFAIRCELYNPANISWNRNAHVYMGKMINGKDLFMMLKNIHDNIHVVDLLVSSSDGGMTSIVDIMINTCSNPLSTVSDDGSSVSSSHKVTFSLDNKVYSNSVKFDKNATFEVILANVVDPHNIFVQIASNTEILQKMSNAMKNYYKNLDNTSCVPVEGSFVAVQNKDAIRGHWHRALINKVNLNNGTATVKFIDWGNNVVVSWNNIRMLADQFCRLESQAILVRLAHIEPCEGSLVWSDKAAAFLQKHFSTQEPLKMKVINTDPLEVALFQMKDTVDICINAQLVAEKLAVSTGKVSQVVEWPNVMETRGFETEGGFLEGLLEKSEESDYDDESDEEDRNVVKQPINVVKVVSPELIHIKFQSLVEKEQALHKELQIHYFKEHETKESWEIDELCVVSHSNFYIRGKIVAKLPDNKYRINIYDLVEEVTKHVSNIFVCTKYFAKQPNSVFKAHLGDIRPAGGDKWSLSSIETLQKIFEKYKDIYGTKIPVVADKAQTSKSIPMHMWYMKVKVGGALEANITKFISVNNKLVKMGFAYKASSPKDISMLSSSEASDKLLATICKASDDDKAEISNKPESKAESTVFGNVKLQKNTAADKNSTEGSEASESQKGKVPVNWYDLVEEEEKKIGSQNDSPYHTKEADIEDWKPPFPIDKEEFYAIIITAENEGYIYLREETLHKVYLEMEGNINEYFADKTPTEKEKHQWEVGQLCTVAGEDGKFYRGKVYGISPEGITVVMIDFGSDHLVKPKQLYREILYPKIPAFASRVKLDRVYPKCGQWLSSDYEYFLNLCPNYARIVVKSTLDVEVPLVEVFTSDGVNINHLLTQRCPNLTRCESLDSSRTEDEDEEGAVIEEEESIVYDPEKDEVSRMHCIEPLTGPVTSGTPKLNLTMLKAPQKYAIEPLPNLGPDDKILMTIIAVLAFNKVVIKPASCLPTEELLDLGQQIDQNHMEQPVVKKTDIRIGMPCICRYSEDEVWYRAEIFNIDGLDCGYVFVFFVDFGNVESVTVDNIKEMKKEWFDQPVSSHIAELAIELKTENHTEHVFQQIRKLYEQEKYVKVVIREPLRVHLYEENGELCYQSMVERGLLSVRDV</sequence>
<proteinExistence type="predicted"/>
<dbReference type="PROSITE" id="PS50119">
    <property type="entry name" value="ZF_BBOX"/>
    <property type="match status" value="2"/>
</dbReference>
<feature type="compositionally biased region" description="Polar residues" evidence="5">
    <location>
        <begin position="1302"/>
        <end position="1320"/>
    </location>
</feature>
<evidence type="ECO:0008006" key="11">
    <source>
        <dbReference type="Google" id="ProtNLM"/>
    </source>
</evidence>
<dbReference type="Pfam" id="PF22586">
    <property type="entry name" value="ANCHR-like_BBOX"/>
    <property type="match status" value="1"/>
</dbReference>
<dbReference type="EMBL" id="CAACVG010009206">
    <property type="protein sequence ID" value="VEN52475.1"/>
    <property type="molecule type" value="Genomic_DNA"/>
</dbReference>
<feature type="domain" description="B box-type" evidence="7">
    <location>
        <begin position="329"/>
        <end position="369"/>
    </location>
</feature>
<keyword evidence="3" id="KW-0862">Zinc</keyword>
<feature type="domain" description="Tudor" evidence="8">
    <location>
        <begin position="1671"/>
        <end position="1732"/>
    </location>
</feature>
<organism evidence="9 10">
    <name type="scientific">Callosobruchus maculatus</name>
    <name type="common">Southern cowpea weevil</name>
    <name type="synonym">Pulse bruchid</name>
    <dbReference type="NCBI Taxonomy" id="64391"/>
    <lineage>
        <taxon>Eukaryota</taxon>
        <taxon>Metazoa</taxon>
        <taxon>Ecdysozoa</taxon>
        <taxon>Arthropoda</taxon>
        <taxon>Hexapoda</taxon>
        <taxon>Insecta</taxon>
        <taxon>Pterygota</taxon>
        <taxon>Neoptera</taxon>
        <taxon>Endopterygota</taxon>
        <taxon>Coleoptera</taxon>
        <taxon>Polyphaga</taxon>
        <taxon>Cucujiformia</taxon>
        <taxon>Chrysomeloidea</taxon>
        <taxon>Chrysomelidae</taxon>
        <taxon>Bruchinae</taxon>
        <taxon>Bruchini</taxon>
        <taxon>Callosobruchus</taxon>
    </lineage>
</organism>
<accession>A0A653CX30</accession>
<feature type="compositionally biased region" description="Low complexity" evidence="5">
    <location>
        <begin position="140"/>
        <end position="153"/>
    </location>
</feature>
<evidence type="ECO:0000259" key="8">
    <source>
        <dbReference type="PROSITE" id="PS50304"/>
    </source>
</evidence>
<protein>
    <recommendedName>
        <fullName evidence="11">RING finger protein 17</fullName>
    </recommendedName>
</protein>
<keyword evidence="10" id="KW-1185">Reference proteome</keyword>
<dbReference type="PROSITE" id="PS50089">
    <property type="entry name" value="ZF_RING_2"/>
    <property type="match status" value="1"/>
</dbReference>
<evidence type="ECO:0000259" key="6">
    <source>
        <dbReference type="PROSITE" id="PS50089"/>
    </source>
</evidence>
<dbReference type="CDD" id="cd19757">
    <property type="entry name" value="Bbox1"/>
    <property type="match status" value="1"/>
</dbReference>
<evidence type="ECO:0000313" key="9">
    <source>
        <dbReference type="EMBL" id="VEN52475.1"/>
    </source>
</evidence>
<evidence type="ECO:0000313" key="10">
    <source>
        <dbReference type="Proteomes" id="UP000410492"/>
    </source>
</evidence>
<evidence type="ECO:0000256" key="3">
    <source>
        <dbReference type="ARBA" id="ARBA00022833"/>
    </source>
</evidence>
<dbReference type="InterPro" id="IPR035437">
    <property type="entry name" value="SNase_OB-fold_sf"/>
</dbReference>
<evidence type="ECO:0000259" key="7">
    <source>
        <dbReference type="PROSITE" id="PS50119"/>
    </source>
</evidence>
<dbReference type="InterPro" id="IPR002999">
    <property type="entry name" value="Tudor"/>
</dbReference>
<feature type="domain" description="RING-type" evidence="6">
    <location>
        <begin position="163"/>
        <end position="213"/>
    </location>
</feature>
<dbReference type="SMART" id="SM00333">
    <property type="entry name" value="TUDOR"/>
    <property type="match status" value="4"/>
</dbReference>
<evidence type="ECO:0000256" key="2">
    <source>
        <dbReference type="ARBA" id="ARBA00022771"/>
    </source>
</evidence>
<dbReference type="PANTHER" id="PTHR16442">
    <property type="entry name" value="RING FINGER PROTEIN 17"/>
    <property type="match status" value="1"/>
</dbReference>
<keyword evidence="2 4" id="KW-0863">Zinc-finger</keyword>
<feature type="domain" description="B box-type" evidence="7">
    <location>
        <begin position="273"/>
        <end position="321"/>
    </location>
</feature>
<name>A0A653CX30_CALMS</name>
<evidence type="ECO:0000256" key="1">
    <source>
        <dbReference type="ARBA" id="ARBA00022723"/>
    </source>
</evidence>
<dbReference type="SUPFAM" id="SSF57845">
    <property type="entry name" value="B-box zinc-binding domain"/>
    <property type="match status" value="1"/>
</dbReference>
<evidence type="ECO:0000256" key="4">
    <source>
        <dbReference type="PROSITE-ProRule" id="PRU00024"/>
    </source>
</evidence>
<dbReference type="Gene3D" id="2.40.50.90">
    <property type="match status" value="5"/>
</dbReference>
<reference evidence="9 10" key="1">
    <citation type="submission" date="2019-01" db="EMBL/GenBank/DDBJ databases">
        <authorList>
            <person name="Sayadi A."/>
        </authorList>
    </citation>
    <scope>NUCLEOTIDE SEQUENCE [LARGE SCALE GENOMIC DNA]</scope>
</reference>
<dbReference type="OrthoDB" id="5800423at2759"/>
<dbReference type="Gene3D" id="3.30.40.10">
    <property type="entry name" value="Zinc/RING finger domain, C3HC4 (zinc finger)"/>
    <property type="match status" value="1"/>
</dbReference>
<dbReference type="GO" id="GO:0005737">
    <property type="term" value="C:cytoplasm"/>
    <property type="evidence" value="ECO:0007669"/>
    <property type="project" value="UniProtKB-ARBA"/>
</dbReference>
<dbReference type="GO" id="GO:0008270">
    <property type="term" value="F:zinc ion binding"/>
    <property type="evidence" value="ECO:0007669"/>
    <property type="project" value="UniProtKB-KW"/>
</dbReference>
<evidence type="ECO:0000256" key="5">
    <source>
        <dbReference type="SAM" id="MobiDB-lite"/>
    </source>
</evidence>
<dbReference type="SUPFAM" id="SSF63748">
    <property type="entry name" value="Tudor/PWWP/MBT"/>
    <property type="match status" value="5"/>
</dbReference>
<feature type="domain" description="Tudor" evidence="8">
    <location>
        <begin position="1416"/>
        <end position="1473"/>
    </location>
</feature>
<dbReference type="CDD" id="cd19756">
    <property type="entry name" value="Bbox2"/>
    <property type="match status" value="1"/>
</dbReference>
<dbReference type="Gene3D" id="2.30.30.140">
    <property type="match status" value="5"/>
</dbReference>
<feature type="region of interest" description="Disordered" evidence="5">
    <location>
        <begin position="46"/>
        <end position="153"/>
    </location>
</feature>
<dbReference type="InterPro" id="IPR013083">
    <property type="entry name" value="Znf_RING/FYVE/PHD"/>
</dbReference>
<dbReference type="PROSITE" id="PS50304">
    <property type="entry name" value="TUDOR"/>
    <property type="match status" value="2"/>
</dbReference>
<dbReference type="SUPFAM" id="SSF57850">
    <property type="entry name" value="RING/U-box"/>
    <property type="match status" value="1"/>
</dbReference>
<feature type="region of interest" description="Disordered" evidence="5">
    <location>
        <begin position="1302"/>
        <end position="1322"/>
    </location>
</feature>
<feature type="compositionally biased region" description="Basic residues" evidence="5">
    <location>
        <begin position="1"/>
        <end position="18"/>
    </location>
</feature>
<dbReference type="Gene3D" id="3.30.160.60">
    <property type="entry name" value="Classic Zinc Finger"/>
    <property type="match status" value="1"/>
</dbReference>
<dbReference type="Proteomes" id="UP000410492">
    <property type="component" value="Unassembled WGS sequence"/>
</dbReference>
<dbReference type="Pfam" id="PF00567">
    <property type="entry name" value="TUDOR"/>
    <property type="match status" value="5"/>
</dbReference>
<dbReference type="InterPro" id="IPR000315">
    <property type="entry name" value="Znf_B-box"/>
</dbReference>
<gene>
    <name evidence="9" type="ORF">CALMAC_LOCUS12593</name>
</gene>
<dbReference type="PANTHER" id="PTHR16442:SF1">
    <property type="entry name" value="RING FINGER PROTEIN 17"/>
    <property type="match status" value="1"/>
</dbReference>
<keyword evidence="1" id="KW-0479">Metal-binding</keyword>
<dbReference type="InterPro" id="IPR001841">
    <property type="entry name" value="Znf_RING"/>
</dbReference>